<dbReference type="AlphaFoldDB" id="A0A6H0XR01"/>
<dbReference type="Proteomes" id="UP000503462">
    <property type="component" value="Chromosome 2"/>
</dbReference>
<name>A0A6H0XR01_9PEZI</name>
<evidence type="ECO:0000313" key="2">
    <source>
        <dbReference type="EMBL" id="QIW97186.1"/>
    </source>
</evidence>
<accession>A0A6H0XR01</accession>
<sequence>MHARRRLLSAECDKKDTSTWTSEWLTNIFLIDNEYSPVLIKNLFGWTKTEWLTNAEIVIEELARQGIKDLGLRARIPDHGDQRIAVETALKARADHRFELPHVRNGTVAPGYILPEHIVSGLVKYGTMKPASAYQYLILACCRWGRARARVQAALKTITGNRQQHGAVEEPGVEENDNQDGSDDLDERDLLTDNERAATRHHSTKQISSRIDKDHITLCVGNVGLVAGTLLTIHIKRYQLKDCFEAPDWQALKAAITLGCYNMHIFCFNNGKVWSIDNGLEFRGQTNDLWLKMDTELCNTAISVFVAEKKQYVQMIPEQYQHIEVLSDEEIILDLEEV</sequence>
<evidence type="ECO:0000256" key="1">
    <source>
        <dbReference type="SAM" id="MobiDB-lite"/>
    </source>
</evidence>
<proteinExistence type="predicted"/>
<feature type="region of interest" description="Disordered" evidence="1">
    <location>
        <begin position="161"/>
        <end position="187"/>
    </location>
</feature>
<gene>
    <name evidence="2" type="ORF">AMS68_002704</name>
</gene>
<keyword evidence="3" id="KW-1185">Reference proteome</keyword>
<evidence type="ECO:0000313" key="3">
    <source>
        <dbReference type="Proteomes" id="UP000503462"/>
    </source>
</evidence>
<reference evidence="2 3" key="1">
    <citation type="journal article" date="2016" name="Sci. Rep.">
        <title>Peltaster fructicola genome reveals evolution from an invasive phytopathogen to an ectophytic parasite.</title>
        <authorList>
            <person name="Xu C."/>
            <person name="Chen H."/>
            <person name="Gleason M.L."/>
            <person name="Xu J.R."/>
            <person name="Liu H."/>
            <person name="Zhang R."/>
            <person name="Sun G."/>
        </authorList>
    </citation>
    <scope>NUCLEOTIDE SEQUENCE [LARGE SCALE GENOMIC DNA]</scope>
    <source>
        <strain evidence="2 3">LNHT1506</strain>
    </source>
</reference>
<feature type="compositionally biased region" description="Acidic residues" evidence="1">
    <location>
        <begin position="171"/>
        <end position="187"/>
    </location>
</feature>
<protein>
    <submittedName>
        <fullName evidence="2">Uncharacterized protein</fullName>
    </submittedName>
</protein>
<organism evidence="2 3">
    <name type="scientific">Peltaster fructicola</name>
    <dbReference type="NCBI Taxonomy" id="286661"/>
    <lineage>
        <taxon>Eukaryota</taxon>
        <taxon>Fungi</taxon>
        <taxon>Dikarya</taxon>
        <taxon>Ascomycota</taxon>
        <taxon>Pezizomycotina</taxon>
        <taxon>Dothideomycetes</taxon>
        <taxon>Dothideomycetes incertae sedis</taxon>
        <taxon>Peltaster</taxon>
    </lineage>
</organism>
<dbReference type="EMBL" id="CP051140">
    <property type="protein sequence ID" value="QIW97186.1"/>
    <property type="molecule type" value="Genomic_DNA"/>
</dbReference>